<evidence type="ECO:0000313" key="2">
    <source>
        <dbReference type="WBParaSite" id="L893_g11235.t1"/>
    </source>
</evidence>
<protein>
    <submittedName>
        <fullName evidence="2">Kinesin motor domain-containing protein</fullName>
    </submittedName>
</protein>
<dbReference type="AlphaFoldDB" id="A0A1I7XZM2"/>
<dbReference type="WBParaSite" id="L893_g11235.t1">
    <property type="protein sequence ID" value="L893_g11235.t1"/>
    <property type="gene ID" value="L893_g11235"/>
</dbReference>
<evidence type="ECO:0000313" key="1">
    <source>
        <dbReference type="Proteomes" id="UP000095287"/>
    </source>
</evidence>
<dbReference type="Proteomes" id="UP000095287">
    <property type="component" value="Unplaced"/>
</dbReference>
<name>A0A1I7XZM2_9BILA</name>
<keyword evidence="1" id="KW-1185">Reference proteome</keyword>
<accession>A0A1I7XZM2</accession>
<sequence length="103" mass="11708">MSRTRLQFHLLCLCPFQLEYSKRNSTSSVCFCIIHARVDFSKNEVEDCTDLLDGGMFQKSSEVASGRPVNSSVFQSLLRIPTQETENRHATTGEYQAANEMIR</sequence>
<reference evidence="2" key="1">
    <citation type="submission" date="2016-11" db="UniProtKB">
        <authorList>
            <consortium name="WormBaseParasite"/>
        </authorList>
    </citation>
    <scope>IDENTIFICATION</scope>
</reference>
<proteinExistence type="predicted"/>
<organism evidence="1 2">
    <name type="scientific">Steinernema glaseri</name>
    <dbReference type="NCBI Taxonomy" id="37863"/>
    <lineage>
        <taxon>Eukaryota</taxon>
        <taxon>Metazoa</taxon>
        <taxon>Ecdysozoa</taxon>
        <taxon>Nematoda</taxon>
        <taxon>Chromadorea</taxon>
        <taxon>Rhabditida</taxon>
        <taxon>Tylenchina</taxon>
        <taxon>Panagrolaimomorpha</taxon>
        <taxon>Strongyloidoidea</taxon>
        <taxon>Steinernematidae</taxon>
        <taxon>Steinernema</taxon>
    </lineage>
</organism>